<proteinExistence type="predicted"/>
<evidence type="ECO:0000256" key="2">
    <source>
        <dbReference type="ARBA" id="ARBA00023172"/>
    </source>
</evidence>
<organism evidence="5">
    <name type="scientific">Vibrio sp. HB236076</name>
    <dbReference type="NCBI Taxonomy" id="3232307"/>
    <lineage>
        <taxon>Bacteria</taxon>
        <taxon>Pseudomonadati</taxon>
        <taxon>Pseudomonadota</taxon>
        <taxon>Gammaproteobacteria</taxon>
        <taxon>Vibrionales</taxon>
        <taxon>Vibrionaceae</taxon>
        <taxon>Vibrio</taxon>
    </lineage>
</organism>
<accession>A0AB39HD09</accession>
<dbReference type="Pfam" id="PF13408">
    <property type="entry name" value="Zn_ribbon_recom"/>
    <property type="match status" value="1"/>
</dbReference>
<dbReference type="InterPro" id="IPR011109">
    <property type="entry name" value="DNA_bind_recombinase_dom"/>
</dbReference>
<sequence length="578" mass="66448">MITAYSYLRLSTKEQIKGDGVRRQMEATEKACKENGWQLSKTTFRDLGRSAYHGHHLKHGDFGTILQLIKEGVIASGSVLILENVDRMSRQDPQESVYMMLDIIRAGVKIYTLHDKRLHEREGNDNFMNLMVWALAAERAHDESRVKSERVRQAKAERRRQAREEGKAIVGRVPSWIRKVTPKDGEPYYELDEERAQVVRLIFQLKLDGHGLGAITNELVKRGIPPMGNRNVRKDLAPKWQVSTIRKWLSSPTVYGQYQPHIRVDGKKVPEGDPIDNFYPAAVGRETFLKVQSILGKHSRGRTAEEGENVLRGLLRCACGGNLSLHITKKGDRRYKYLRCNHDFMDSCQSKRFDYDGVESLLLRAVHSIDWVDVLNVQSGKNKDSIKTLKERRDVLEADLEETHKRMLNLSNQLELMDEPSAFLLNRLSELEKGAKEKKAALEEVERELRSLDRVEEEANSKFRSSFEIVELIGFNTTQIDKEDLVKKRVKMNAVLRREIDHILVTKVDGQDWWVWSAVTTSGMPLFDLKVNAKATRGLIESEFSTMPELSYYKVDRRKYNKANRKQSGLVDNAELKS</sequence>
<evidence type="ECO:0000256" key="3">
    <source>
        <dbReference type="SAM" id="Coils"/>
    </source>
</evidence>
<gene>
    <name evidence="5" type="ORF">AB0763_06595</name>
</gene>
<dbReference type="GO" id="GO:0003677">
    <property type="term" value="F:DNA binding"/>
    <property type="evidence" value="ECO:0007669"/>
    <property type="project" value="UniProtKB-KW"/>
</dbReference>
<dbReference type="Gene3D" id="3.40.50.1390">
    <property type="entry name" value="Resolvase, N-terminal catalytic domain"/>
    <property type="match status" value="1"/>
</dbReference>
<dbReference type="KEGG" id="vih:AB0763_06595"/>
<dbReference type="CDD" id="cd00338">
    <property type="entry name" value="Ser_Recombinase"/>
    <property type="match status" value="1"/>
</dbReference>
<feature type="domain" description="Recombinase" evidence="4">
    <location>
        <begin position="175"/>
        <end position="301"/>
    </location>
</feature>
<evidence type="ECO:0000313" key="5">
    <source>
        <dbReference type="EMBL" id="XDK23910.1"/>
    </source>
</evidence>
<reference evidence="5" key="1">
    <citation type="submission" date="2024-07" db="EMBL/GenBank/DDBJ databases">
        <title>Genome Analysis of a Potential Novel Vibrio Species Secreting pH- and Thermo-stable Alginate Lyase and its Application in Producing Alginate Oligosaccharides.</title>
        <authorList>
            <person name="Huang H."/>
            <person name="Bao K."/>
        </authorList>
    </citation>
    <scope>NUCLEOTIDE SEQUENCE</scope>
    <source>
        <strain evidence="5">HB236076</strain>
    </source>
</reference>
<dbReference type="Pfam" id="PF07508">
    <property type="entry name" value="Recombinase"/>
    <property type="match status" value="1"/>
</dbReference>
<dbReference type="InterPro" id="IPR025827">
    <property type="entry name" value="Zn_ribbon_recom_dom"/>
</dbReference>
<evidence type="ECO:0000256" key="1">
    <source>
        <dbReference type="ARBA" id="ARBA00023125"/>
    </source>
</evidence>
<dbReference type="InterPro" id="IPR038109">
    <property type="entry name" value="DNA_bind_recomb_sf"/>
</dbReference>
<dbReference type="PANTHER" id="PTHR30461">
    <property type="entry name" value="DNA-INVERTASE FROM LAMBDOID PROPHAGE"/>
    <property type="match status" value="1"/>
</dbReference>
<keyword evidence="1" id="KW-0238">DNA-binding</keyword>
<dbReference type="AlphaFoldDB" id="A0AB39HD09"/>
<keyword evidence="2" id="KW-0233">DNA recombination</keyword>
<protein>
    <submittedName>
        <fullName evidence="5">Recombinase family protein</fullName>
    </submittedName>
</protein>
<dbReference type="Pfam" id="PF00239">
    <property type="entry name" value="Resolvase"/>
    <property type="match status" value="1"/>
</dbReference>
<dbReference type="InterPro" id="IPR050639">
    <property type="entry name" value="SSR_resolvase"/>
</dbReference>
<dbReference type="PROSITE" id="PS51737">
    <property type="entry name" value="RECOMBINASE_DNA_BIND"/>
    <property type="match status" value="1"/>
</dbReference>
<dbReference type="SUPFAM" id="SSF53041">
    <property type="entry name" value="Resolvase-like"/>
    <property type="match status" value="1"/>
</dbReference>
<keyword evidence="3" id="KW-0175">Coiled coil</keyword>
<evidence type="ECO:0000259" key="4">
    <source>
        <dbReference type="PROSITE" id="PS51737"/>
    </source>
</evidence>
<feature type="coiled-coil region" evidence="3">
    <location>
        <begin position="386"/>
        <end position="462"/>
    </location>
</feature>
<dbReference type="InterPro" id="IPR006119">
    <property type="entry name" value="Resolv_N"/>
</dbReference>
<dbReference type="PANTHER" id="PTHR30461:SF2">
    <property type="entry name" value="SERINE RECOMBINASE PINE-RELATED"/>
    <property type="match status" value="1"/>
</dbReference>
<dbReference type="RefSeq" id="WP_306099954.1">
    <property type="nucleotide sequence ID" value="NZ_CP162601.1"/>
</dbReference>
<dbReference type="InterPro" id="IPR036162">
    <property type="entry name" value="Resolvase-like_N_sf"/>
</dbReference>
<dbReference type="SMART" id="SM00857">
    <property type="entry name" value="Resolvase"/>
    <property type="match status" value="1"/>
</dbReference>
<name>A0AB39HD09_9VIBR</name>
<dbReference type="Gene3D" id="3.90.1750.20">
    <property type="entry name" value="Putative Large Serine Recombinase, Chain B, Domain 2"/>
    <property type="match status" value="1"/>
</dbReference>
<dbReference type="EMBL" id="CP162601">
    <property type="protein sequence ID" value="XDK23910.1"/>
    <property type="molecule type" value="Genomic_DNA"/>
</dbReference>
<dbReference type="GO" id="GO:0000150">
    <property type="term" value="F:DNA strand exchange activity"/>
    <property type="evidence" value="ECO:0007669"/>
    <property type="project" value="InterPro"/>
</dbReference>